<evidence type="ECO:0000259" key="3">
    <source>
        <dbReference type="PROSITE" id="PS51178"/>
    </source>
</evidence>
<dbReference type="Gene3D" id="2.130.10.130">
    <property type="entry name" value="Integrin alpha, N-terminal"/>
    <property type="match status" value="1"/>
</dbReference>
<evidence type="ECO:0000313" key="5">
    <source>
        <dbReference type="Proteomes" id="UP000587527"/>
    </source>
</evidence>
<dbReference type="Gene3D" id="3.30.10.20">
    <property type="match status" value="1"/>
</dbReference>
<dbReference type="AlphaFoldDB" id="A0A841BK33"/>
<dbReference type="InterPro" id="IPR039448">
    <property type="entry name" value="Beta_helix"/>
</dbReference>
<dbReference type="PANTHER" id="PTHR46580:SF2">
    <property type="entry name" value="MAM DOMAIN-CONTAINING PROTEIN"/>
    <property type="match status" value="1"/>
</dbReference>
<gene>
    <name evidence="4" type="ORF">F4553_000955</name>
</gene>
<reference evidence="4 5" key="1">
    <citation type="submission" date="2020-08" db="EMBL/GenBank/DDBJ databases">
        <title>Sequencing the genomes of 1000 actinobacteria strains.</title>
        <authorList>
            <person name="Klenk H.-P."/>
        </authorList>
    </citation>
    <scope>NUCLEOTIDE SEQUENCE [LARGE SCALE GENOMIC DNA]</scope>
    <source>
        <strain evidence="4 5">DSM 45362</strain>
    </source>
</reference>
<dbReference type="SUPFAM" id="SSF51126">
    <property type="entry name" value="Pectin lyase-like"/>
    <property type="match status" value="1"/>
</dbReference>
<dbReference type="PROSITE" id="PS51178">
    <property type="entry name" value="PASTA"/>
    <property type="match status" value="1"/>
</dbReference>
<dbReference type="InterPro" id="IPR011050">
    <property type="entry name" value="Pectin_lyase_fold/virulence"/>
</dbReference>
<keyword evidence="1 2" id="KW-0732">Signal</keyword>
<dbReference type="SMART" id="SM00710">
    <property type="entry name" value="PbH1"/>
    <property type="match status" value="5"/>
</dbReference>
<dbReference type="Gene3D" id="2.160.20.10">
    <property type="entry name" value="Single-stranded right-handed beta-helix, Pectin lyase-like"/>
    <property type="match status" value="1"/>
</dbReference>
<dbReference type="InterPro" id="IPR013517">
    <property type="entry name" value="FG-GAP"/>
</dbReference>
<dbReference type="Pfam" id="PF13229">
    <property type="entry name" value="Beta_helix"/>
    <property type="match status" value="1"/>
</dbReference>
<sequence>MSLHRPILQAVIVFLSVLTAASLAPAPAAFADEPDPLFCIGNATVGLTVSSSTVGPGQSVTVSWRVTSDCPGIVHEITGHGFGYPEAVASTGSRTVTPWGDSTWTLTARMQNTSKTATAAVTVPLPPHDGKPVVHIFANDQKQLFQQAVGVANARVLIAGDVDLDLTGLASIRVAPGVQIIGDRTAFPRGPRVFTTGFPRKLLLIGADGETAPSDGVRITGIRLDGGQGTDPAASEVADSDGIVVSSSREVEIHDNEIYGWRGAGVEVRDTGGRISLGENASTVRVRDNYIHHNQQFHENGYGVVVSNGAYALIERNVFDSNRHAIAGDGRPGTGFLAYRNLILTGGGDNSWYNQTHQIDMHGREDCWLIEFWCGPAGEYLDLRYNTVLYTRGVGFRLRGKPSIRADVAHNVFAAEPGVDPPAVDQTDGDNLRTWDNTFDLNTYDETGYCDFDGDGRADRFLATGATWWAQSSLAGRWVYLNTSTRRRSAVTLADTNGDGRCDASVDGMAYGAGQLPRRTHMLVRKSDRTAETVWRVGQDGGLAGQRTAASLGGREVLGSGDLDGDGDSDLVLRSGTMISLAFLTGDAFVDNGTVEQQKSLPGAVLAGIGDFDADGTDDVLWRLSDGALELWFAGRELRRGSPGWSWPGQPVEPEWQVKGIGDVDRDGHADIVWSNAATGQVSAWLMAGAQRTGNTIYWTQDPQGPWRLVGVGDVDGDGFADLVWRSATTFELIVWLKTGSARPTYQNNGALPDAAWAFAGLSDVNGDSRADFVWRHTSGQVAVWFLNGGQFLGEAYPASLGTDQRLEALLPMAPRKPFAGNDPGSNAARVPDVRGMTLAEARDTLRVAGYVVGTVAEQVDATCNNLGLVVSQVPGAGVYPPGTAVKVWIGSRPPVCP</sequence>
<dbReference type="RefSeq" id="WP_184832498.1">
    <property type="nucleotide sequence ID" value="NZ_JACHMN010000001.1"/>
</dbReference>
<protein>
    <recommendedName>
        <fullName evidence="3">PASTA domain-containing protein</fullName>
    </recommendedName>
</protein>
<dbReference type="SUPFAM" id="SSF69318">
    <property type="entry name" value="Integrin alpha N-terminal domain"/>
    <property type="match status" value="1"/>
</dbReference>
<dbReference type="InterPro" id="IPR006626">
    <property type="entry name" value="PbH1"/>
</dbReference>
<dbReference type="PANTHER" id="PTHR46580">
    <property type="entry name" value="SENSOR KINASE-RELATED"/>
    <property type="match status" value="1"/>
</dbReference>
<dbReference type="InterPro" id="IPR012334">
    <property type="entry name" value="Pectin_lyas_fold"/>
</dbReference>
<dbReference type="InterPro" id="IPR005543">
    <property type="entry name" value="PASTA_dom"/>
</dbReference>
<dbReference type="EMBL" id="JACHMN010000001">
    <property type="protein sequence ID" value="MBB5867576.1"/>
    <property type="molecule type" value="Genomic_DNA"/>
</dbReference>
<comment type="caution">
    <text evidence="4">The sequence shown here is derived from an EMBL/GenBank/DDBJ whole genome shotgun (WGS) entry which is preliminary data.</text>
</comment>
<evidence type="ECO:0000313" key="4">
    <source>
        <dbReference type="EMBL" id="MBB5867576.1"/>
    </source>
</evidence>
<feature type="chain" id="PRO_5032884252" description="PASTA domain-containing protein" evidence="2">
    <location>
        <begin position="32"/>
        <end position="898"/>
    </location>
</feature>
<dbReference type="Proteomes" id="UP000587527">
    <property type="component" value="Unassembled WGS sequence"/>
</dbReference>
<dbReference type="Pfam" id="PF13517">
    <property type="entry name" value="FG-GAP_3"/>
    <property type="match status" value="1"/>
</dbReference>
<evidence type="ECO:0000256" key="2">
    <source>
        <dbReference type="SAM" id="SignalP"/>
    </source>
</evidence>
<dbReference type="Pfam" id="PF03793">
    <property type="entry name" value="PASTA"/>
    <property type="match status" value="1"/>
</dbReference>
<name>A0A841BK33_9ACTN</name>
<organism evidence="4 5">
    <name type="scientific">Allocatelliglobosispora scoriae</name>
    <dbReference type="NCBI Taxonomy" id="643052"/>
    <lineage>
        <taxon>Bacteria</taxon>
        <taxon>Bacillati</taxon>
        <taxon>Actinomycetota</taxon>
        <taxon>Actinomycetes</taxon>
        <taxon>Micromonosporales</taxon>
        <taxon>Micromonosporaceae</taxon>
        <taxon>Allocatelliglobosispora</taxon>
    </lineage>
</organism>
<feature type="domain" description="PASTA" evidence="3">
    <location>
        <begin position="825"/>
        <end position="892"/>
    </location>
</feature>
<feature type="signal peptide" evidence="2">
    <location>
        <begin position="1"/>
        <end position="31"/>
    </location>
</feature>
<accession>A0A841BK33</accession>
<keyword evidence="5" id="KW-1185">Reference proteome</keyword>
<proteinExistence type="predicted"/>
<dbReference type="InterPro" id="IPR028994">
    <property type="entry name" value="Integrin_alpha_N"/>
</dbReference>
<evidence type="ECO:0000256" key="1">
    <source>
        <dbReference type="ARBA" id="ARBA00022729"/>
    </source>
</evidence>
<dbReference type="CDD" id="cd06577">
    <property type="entry name" value="PASTA_pknB"/>
    <property type="match status" value="1"/>
</dbReference>